<protein>
    <submittedName>
        <fullName evidence="2">Sulfotransferase</fullName>
    </submittedName>
</protein>
<dbReference type="Pfam" id="PF13469">
    <property type="entry name" value="Sulfotransfer_3"/>
    <property type="match status" value="1"/>
</dbReference>
<proteinExistence type="predicted"/>
<dbReference type="PANTHER" id="PTHR12788:SF10">
    <property type="entry name" value="PROTEIN-TYROSINE SULFOTRANSFERASE"/>
    <property type="match status" value="1"/>
</dbReference>
<sequence>MKPKLQAPIFIFGCPRSGTTLLQSILATHPEIASFPETKFFLYGVAKYEPKRKKFGLISRRLKPHLNQYFKNQINRPEMLKYFPKIPILDFIDLYTRSFIKVLNILTVEEGKSLWLEKTPDHLLYLDYIEKMLPEARMIHLLRNGSDVVASLYEVTHKYPQEWYGAWDINRCLERWKESIEISMKYSQKSNHILLSYDELVTNTSAMIKRVCNFLSLEFDETMITSYSQAATFLSSEKGGRTVSQEIKKFGSDKFNKIFDESQKQYILDNISGFNLELLKS</sequence>
<dbReference type="Gene3D" id="3.40.50.300">
    <property type="entry name" value="P-loop containing nucleotide triphosphate hydrolases"/>
    <property type="match status" value="1"/>
</dbReference>
<dbReference type="HOGENOM" id="CLU_046916_1_2_3"/>
<accession>Q10X95</accession>
<evidence type="ECO:0000256" key="1">
    <source>
        <dbReference type="ARBA" id="ARBA00022679"/>
    </source>
</evidence>
<dbReference type="GO" id="GO:0008476">
    <property type="term" value="F:protein-tyrosine sulfotransferase activity"/>
    <property type="evidence" value="ECO:0007669"/>
    <property type="project" value="InterPro"/>
</dbReference>
<reference evidence="2" key="1">
    <citation type="submission" date="2006-06" db="EMBL/GenBank/DDBJ databases">
        <title>Complete sequence of Trichodesmium erythraeum IMS101.</title>
        <authorList>
            <consortium name="US DOE Joint Genome Institute"/>
            <person name="Copeland A."/>
            <person name="Lucas S."/>
            <person name="Lapidus A."/>
            <person name="Barry K."/>
            <person name="Detter J.C."/>
            <person name="Glavina del Rio T."/>
            <person name="Hammon N."/>
            <person name="Israni S."/>
            <person name="Dalin E."/>
            <person name="Tice H."/>
            <person name="Pitluck S."/>
            <person name="Kiss H."/>
            <person name="Munk A.C."/>
            <person name="Brettin T."/>
            <person name="Bruce D."/>
            <person name="Han C."/>
            <person name="Tapia R."/>
            <person name="Gilna P."/>
            <person name="Schmutz J."/>
            <person name="Larimer F."/>
            <person name="Land M."/>
            <person name="Hauser L."/>
            <person name="Kyrpides N."/>
            <person name="Kim E."/>
            <person name="Richardson P."/>
        </authorList>
    </citation>
    <scope>NUCLEOTIDE SEQUENCE [LARGE SCALE GENOMIC DNA]</scope>
    <source>
        <strain evidence="2">IMS101</strain>
    </source>
</reference>
<dbReference type="eggNOG" id="COG0726">
    <property type="taxonomic scope" value="Bacteria"/>
</dbReference>
<dbReference type="SUPFAM" id="SSF52540">
    <property type="entry name" value="P-loop containing nucleoside triphosphate hydrolases"/>
    <property type="match status" value="1"/>
</dbReference>
<dbReference type="InterPro" id="IPR026634">
    <property type="entry name" value="TPST-like"/>
</dbReference>
<dbReference type="STRING" id="203124.Tery_4121"/>
<dbReference type="EMBL" id="CP000393">
    <property type="protein sequence ID" value="ABG53129.1"/>
    <property type="molecule type" value="Genomic_DNA"/>
</dbReference>
<gene>
    <name evidence="2" type="ordered locus">Tery_4121</name>
</gene>
<dbReference type="PANTHER" id="PTHR12788">
    <property type="entry name" value="PROTEIN-TYROSINE SULFOTRANSFERASE 2"/>
    <property type="match status" value="1"/>
</dbReference>
<name>Q10X95_TRIEI</name>
<organism evidence="2">
    <name type="scientific">Trichodesmium erythraeum (strain IMS101)</name>
    <dbReference type="NCBI Taxonomy" id="203124"/>
    <lineage>
        <taxon>Bacteria</taxon>
        <taxon>Bacillati</taxon>
        <taxon>Cyanobacteriota</taxon>
        <taxon>Cyanophyceae</taxon>
        <taxon>Oscillatoriophycideae</taxon>
        <taxon>Oscillatoriales</taxon>
        <taxon>Microcoleaceae</taxon>
        <taxon>Trichodesmium</taxon>
    </lineage>
</organism>
<keyword evidence="1 2" id="KW-0808">Transferase</keyword>
<dbReference type="OrthoDB" id="536969at2"/>
<dbReference type="InterPro" id="IPR027417">
    <property type="entry name" value="P-loop_NTPase"/>
</dbReference>
<dbReference type="KEGG" id="ter:Tery_4121"/>
<dbReference type="RefSeq" id="WP_011613459.1">
    <property type="nucleotide sequence ID" value="NC_008312.1"/>
</dbReference>
<evidence type="ECO:0000313" key="2">
    <source>
        <dbReference type="EMBL" id="ABG53129.1"/>
    </source>
</evidence>
<dbReference type="AlphaFoldDB" id="Q10X95"/>